<organism evidence="2 3">
    <name type="scientific">Dyadobacter luteus</name>
    <dbReference type="NCBI Taxonomy" id="2259619"/>
    <lineage>
        <taxon>Bacteria</taxon>
        <taxon>Pseudomonadati</taxon>
        <taxon>Bacteroidota</taxon>
        <taxon>Cytophagia</taxon>
        <taxon>Cytophagales</taxon>
        <taxon>Spirosomataceae</taxon>
        <taxon>Dyadobacter</taxon>
    </lineage>
</organism>
<reference evidence="2 3" key="1">
    <citation type="submission" date="2018-07" db="EMBL/GenBank/DDBJ databases">
        <title>Dyadobacter roseus sp. nov., isolated from rose rhizosphere soil.</title>
        <authorList>
            <person name="Chen L."/>
        </authorList>
    </citation>
    <scope>NUCLEOTIDE SEQUENCE [LARGE SCALE GENOMIC DNA]</scope>
    <source>
        <strain evidence="2 3">RS19</strain>
    </source>
</reference>
<evidence type="ECO:0000313" key="3">
    <source>
        <dbReference type="Proteomes" id="UP000256373"/>
    </source>
</evidence>
<feature type="signal peptide" evidence="1">
    <location>
        <begin position="1"/>
        <end position="21"/>
    </location>
</feature>
<evidence type="ECO:0000256" key="1">
    <source>
        <dbReference type="SAM" id="SignalP"/>
    </source>
</evidence>
<dbReference type="AlphaFoldDB" id="A0A3D8Y5L4"/>
<dbReference type="OrthoDB" id="943086at2"/>
<dbReference type="EMBL" id="QNUL01000025">
    <property type="protein sequence ID" value="REA57790.1"/>
    <property type="molecule type" value="Genomic_DNA"/>
</dbReference>
<name>A0A3D8Y5L4_9BACT</name>
<dbReference type="Proteomes" id="UP000256373">
    <property type="component" value="Unassembled WGS sequence"/>
</dbReference>
<keyword evidence="3" id="KW-1185">Reference proteome</keyword>
<feature type="chain" id="PRO_5017659867" evidence="1">
    <location>
        <begin position="22"/>
        <end position="367"/>
    </location>
</feature>
<comment type="caution">
    <text evidence="2">The sequence shown here is derived from an EMBL/GenBank/DDBJ whole genome shotgun (WGS) entry which is preliminary data.</text>
</comment>
<accession>A0A3D8Y5L4</accession>
<sequence>MIFKSLGVLVSVLFVSIAASAQPDVLRWHKDVTLEAKRFNIDTTAARQMLDVNVRYRHWFESNNLSKYQLRLLSDAVLFYRSSYLPDTTRETLRRAKIIFDLSGYHSKLLKLRAYEVGLKGGSLRELNRQMDSVYLQTKDEIGNLYTQFREDSQFFGNSALPVWESNVRDLLTNTPEIKEVVIAPQTQWGMFLSVSQEFFADKTKEVFKHATGGGMGIYLDVKRSRFLVDISIGASRTKGEIDAKGYWAAGTRATHARADLMYGWKVIDKSFALVPYVGYGLSEFTPSKAEKDDKRAARGYSPVIGLEVSRKFKHTENMFEKTSYFARASVTVTPGNNIRNYGGSQVNVKLSVGLSGAKMKYKDVKE</sequence>
<dbReference type="RefSeq" id="WP_115833281.1">
    <property type="nucleotide sequence ID" value="NZ_QNUL01000025.1"/>
</dbReference>
<gene>
    <name evidence="2" type="ORF">DSL64_22920</name>
</gene>
<protein>
    <submittedName>
        <fullName evidence="2">Uncharacterized protein</fullName>
    </submittedName>
</protein>
<proteinExistence type="predicted"/>
<evidence type="ECO:0000313" key="2">
    <source>
        <dbReference type="EMBL" id="REA57790.1"/>
    </source>
</evidence>
<keyword evidence="1" id="KW-0732">Signal</keyword>